<dbReference type="InterPro" id="IPR018490">
    <property type="entry name" value="cNMP-bd_dom_sf"/>
</dbReference>
<evidence type="ECO:0000313" key="3">
    <source>
        <dbReference type="Proteomes" id="UP000249248"/>
    </source>
</evidence>
<evidence type="ECO:0000313" key="2">
    <source>
        <dbReference type="EMBL" id="PZE17672.1"/>
    </source>
</evidence>
<dbReference type="EMBL" id="QKSB01000003">
    <property type="protein sequence ID" value="PZE17672.1"/>
    <property type="molecule type" value="Genomic_DNA"/>
</dbReference>
<dbReference type="InterPro" id="IPR014710">
    <property type="entry name" value="RmlC-like_jellyroll"/>
</dbReference>
<dbReference type="OrthoDB" id="792939at2"/>
<accession>A0A2W1NPW9</accession>
<name>A0A2W1NPW9_9FLAO</name>
<reference evidence="2 3" key="1">
    <citation type="submission" date="2018-06" db="EMBL/GenBank/DDBJ databases">
        <title>The draft genome sequence of Crocinitomix sp. SM1701.</title>
        <authorList>
            <person name="Zhang X."/>
        </authorList>
    </citation>
    <scope>NUCLEOTIDE SEQUENCE [LARGE SCALE GENOMIC DNA]</scope>
    <source>
        <strain evidence="2 3">SM1701</strain>
    </source>
</reference>
<evidence type="ECO:0000259" key="1">
    <source>
        <dbReference type="PROSITE" id="PS50042"/>
    </source>
</evidence>
<dbReference type="Gene3D" id="2.60.120.10">
    <property type="entry name" value="Jelly Rolls"/>
    <property type="match status" value="1"/>
</dbReference>
<gene>
    <name evidence="2" type="ORF">DNU06_07530</name>
</gene>
<feature type="domain" description="Cyclic nucleotide-binding" evidence="1">
    <location>
        <begin position="1"/>
        <end position="105"/>
    </location>
</feature>
<dbReference type="RefSeq" id="WP_111062632.1">
    <property type="nucleotide sequence ID" value="NZ_JBHUCU010000027.1"/>
</dbReference>
<dbReference type="Proteomes" id="UP000249248">
    <property type="component" value="Unassembled WGS sequence"/>
</dbReference>
<dbReference type="InterPro" id="IPR000595">
    <property type="entry name" value="cNMP-bd_dom"/>
</dbReference>
<protein>
    <submittedName>
        <fullName evidence="2">Crp/Fnr family transcriptional regulator</fullName>
    </submittedName>
</protein>
<dbReference type="AlphaFoldDB" id="A0A2W1NPW9"/>
<keyword evidence="3" id="KW-1185">Reference proteome</keyword>
<dbReference type="SUPFAM" id="SSF51206">
    <property type="entry name" value="cAMP-binding domain-like"/>
    <property type="match status" value="1"/>
</dbReference>
<sequence>MDPLNELILAIEKAGLWESEKTFQRNEFVKVNGQIDLNIYFIVTGCLRIYIQDESNEHTIRFGYPKNLIAALDSYLSEAPSDLVVQAIRKTKVKIISKGKFQALIQSSPVLHLLWQNLLEALIFQQLEREKDILIQSPAKRYARVLARSPQLFQEVPNKYIASYLRMTPETLSRLKR</sequence>
<dbReference type="Pfam" id="PF00027">
    <property type="entry name" value="cNMP_binding"/>
    <property type="match status" value="1"/>
</dbReference>
<organism evidence="2 3">
    <name type="scientific">Putridiphycobacter roseus</name>
    <dbReference type="NCBI Taxonomy" id="2219161"/>
    <lineage>
        <taxon>Bacteria</taxon>
        <taxon>Pseudomonadati</taxon>
        <taxon>Bacteroidota</taxon>
        <taxon>Flavobacteriia</taxon>
        <taxon>Flavobacteriales</taxon>
        <taxon>Crocinitomicaceae</taxon>
        <taxon>Putridiphycobacter</taxon>
    </lineage>
</organism>
<dbReference type="PROSITE" id="PS50042">
    <property type="entry name" value="CNMP_BINDING_3"/>
    <property type="match status" value="1"/>
</dbReference>
<proteinExistence type="predicted"/>
<comment type="caution">
    <text evidence="2">The sequence shown here is derived from an EMBL/GenBank/DDBJ whole genome shotgun (WGS) entry which is preliminary data.</text>
</comment>